<proteinExistence type="inferred from homology"/>
<comment type="subunit">
    <text evidence="7">Interacts with UvrB in an incision complex.</text>
</comment>
<keyword evidence="5 7" id="KW-0234">DNA repair</keyword>
<dbReference type="STRING" id="1123008.GCA_000380985_00504"/>
<dbReference type="InterPro" id="IPR047296">
    <property type="entry name" value="GIY-YIG_UvrC_Cho"/>
</dbReference>
<keyword evidence="1 7" id="KW-0963">Cytoplasm</keyword>
<dbReference type="InterPro" id="IPR010994">
    <property type="entry name" value="RuvA_2-like"/>
</dbReference>
<dbReference type="EMBL" id="LGGN01000119">
    <property type="protein sequence ID" value="KUK77624.1"/>
    <property type="molecule type" value="Genomic_DNA"/>
</dbReference>
<gene>
    <name evidence="7" type="primary">uvrC</name>
    <name evidence="10" type="ORF">XD92_0737</name>
</gene>
<dbReference type="GO" id="GO:0003677">
    <property type="term" value="F:DNA binding"/>
    <property type="evidence" value="ECO:0007669"/>
    <property type="project" value="UniProtKB-UniRule"/>
</dbReference>
<dbReference type="InterPro" id="IPR004791">
    <property type="entry name" value="UvrC"/>
</dbReference>
<evidence type="ECO:0000313" key="11">
    <source>
        <dbReference type="Proteomes" id="UP000053860"/>
    </source>
</evidence>
<evidence type="ECO:0000256" key="7">
    <source>
        <dbReference type="HAMAP-Rule" id="MF_00203"/>
    </source>
</evidence>
<dbReference type="HAMAP" id="MF_00203">
    <property type="entry name" value="UvrC"/>
    <property type="match status" value="1"/>
</dbReference>
<dbReference type="Pfam" id="PF22920">
    <property type="entry name" value="UvrC_RNaseH"/>
    <property type="match status" value="1"/>
</dbReference>
<evidence type="ECO:0000313" key="10">
    <source>
        <dbReference type="EMBL" id="KUK77624.1"/>
    </source>
</evidence>
<keyword evidence="2 7" id="KW-0227">DNA damage</keyword>
<dbReference type="InterPro" id="IPR035901">
    <property type="entry name" value="GIY-YIG_endonuc_sf"/>
</dbReference>
<dbReference type="Pfam" id="PF08459">
    <property type="entry name" value="UvrC_RNaseH_dom"/>
    <property type="match status" value="1"/>
</dbReference>
<dbReference type="InterPro" id="IPR050066">
    <property type="entry name" value="UvrABC_protein_C"/>
</dbReference>
<dbReference type="InterPro" id="IPR038476">
    <property type="entry name" value="UvrC_RNase_H_dom_sf"/>
</dbReference>
<evidence type="ECO:0000256" key="4">
    <source>
        <dbReference type="ARBA" id="ARBA00022881"/>
    </source>
</evidence>
<protein>
    <recommendedName>
        <fullName evidence="7">UvrABC system protein C</fullName>
        <shortName evidence="7">Protein UvrC</shortName>
    </recommendedName>
    <alternativeName>
        <fullName evidence="7">Excinuclease ABC subunit C</fullName>
    </alternativeName>
</protein>
<dbReference type="GO" id="GO:0009432">
    <property type="term" value="P:SOS response"/>
    <property type="evidence" value="ECO:0007669"/>
    <property type="project" value="UniProtKB-UniRule"/>
</dbReference>
<dbReference type="PROSITE" id="PS50164">
    <property type="entry name" value="GIY_YIG"/>
    <property type="match status" value="1"/>
</dbReference>
<dbReference type="PANTHER" id="PTHR30562">
    <property type="entry name" value="UVRC/OXIDOREDUCTASE"/>
    <property type="match status" value="1"/>
</dbReference>
<dbReference type="Gene3D" id="1.10.150.20">
    <property type="entry name" value="5' to 3' exonuclease, C-terminal subdomain"/>
    <property type="match status" value="1"/>
</dbReference>
<dbReference type="PROSITE" id="PS50165">
    <property type="entry name" value="UVRC"/>
    <property type="match status" value="1"/>
</dbReference>
<evidence type="ECO:0000256" key="3">
    <source>
        <dbReference type="ARBA" id="ARBA00022769"/>
    </source>
</evidence>
<evidence type="ECO:0000259" key="9">
    <source>
        <dbReference type="PROSITE" id="PS50165"/>
    </source>
</evidence>
<name>A0A101HJ07_9BACT</name>
<dbReference type="GO" id="GO:0009380">
    <property type="term" value="C:excinuclease repair complex"/>
    <property type="evidence" value="ECO:0007669"/>
    <property type="project" value="InterPro"/>
</dbReference>
<keyword evidence="4 7" id="KW-0267">Excision nuclease</keyword>
<sequence>MNDEIKNSLAVIPHQPGCYQFIDEKGTVIYVGKAKDLKKRVSSYFNKQQEHPKTRILVRKIRKIKYIVVNTEEDTFLLENNLIKEFRPRYNVMLKDDKSYPSIVIKNEYFPRVYKTRNIVKDGSRYFGPYTSVQSVNALLGIFRSVYKVRTCRLNLTPENIAAGKFKVCLQYHIKKCKGPCEGLQSLEDYNRNIAEITEILKGNISIIEKQMREEMHALAGEMRFEEAQELKEKLILIQNFREKSQVVSNFGYNLDVFALEQDEQAAYINYLHVVNGAINQAYTFEYRKKLNETKEELLGLGIVEMRQRFGSNSKEIIVPFLPDLKLADASFTIPQRGDKRTLLQLSEKNVKQYQLDKLKKAEMLNPDQRATRILKGVQKDLRLKEIPWHIECFDNSNIQGTHPVAACVVFKKAKPAKKEYRHFNVKSVTGPDDYASMREIVERRYSRLLNEGAPLPQLIVIDGGKGQLHAAVESLQKIGLYGKIAVIGIAKRLEEIYYPGDSVPMYIDKNSETLKLIQQLRDEAHRFGITFHRQKRSKSQIRSELDDLKGIGKETKKKLLTRFKSIKRIREATDEELTDLIGKSKATLIREWINDNRNKTEI</sequence>
<dbReference type="InterPro" id="IPR036876">
    <property type="entry name" value="UVR_dom_sf"/>
</dbReference>
<dbReference type="InterPro" id="IPR001162">
    <property type="entry name" value="UvrC_RNase_H_dom"/>
</dbReference>
<evidence type="ECO:0000256" key="1">
    <source>
        <dbReference type="ARBA" id="ARBA00022490"/>
    </source>
</evidence>
<comment type="function">
    <text evidence="7">The UvrABC repair system catalyzes the recognition and processing of DNA lesions. UvrC both incises the 5' and 3' sides of the lesion. The N-terminal half is responsible for the 3' incision and the C-terminal half is responsible for the 5' incision.</text>
</comment>
<dbReference type="Gene3D" id="3.40.1440.10">
    <property type="entry name" value="GIY-YIG endonuclease"/>
    <property type="match status" value="1"/>
</dbReference>
<dbReference type="NCBIfam" id="TIGR00194">
    <property type="entry name" value="uvrC"/>
    <property type="match status" value="1"/>
</dbReference>
<dbReference type="SMART" id="SM00465">
    <property type="entry name" value="GIYc"/>
    <property type="match status" value="1"/>
</dbReference>
<dbReference type="Pfam" id="PF01541">
    <property type="entry name" value="GIY-YIG"/>
    <property type="match status" value="1"/>
</dbReference>
<accession>A0A101HJ07</accession>
<dbReference type="InterPro" id="IPR000305">
    <property type="entry name" value="GIY-YIG_endonuc"/>
</dbReference>
<evidence type="ECO:0000259" key="8">
    <source>
        <dbReference type="PROSITE" id="PS50164"/>
    </source>
</evidence>
<dbReference type="GO" id="GO:0006289">
    <property type="term" value="P:nucleotide-excision repair"/>
    <property type="evidence" value="ECO:0007669"/>
    <property type="project" value="UniProtKB-UniRule"/>
</dbReference>
<dbReference type="FunFam" id="3.40.1440.10:FF:000001">
    <property type="entry name" value="UvrABC system protein C"/>
    <property type="match status" value="1"/>
</dbReference>
<dbReference type="PATRIC" id="fig|294710.3.peg.1045"/>
<evidence type="ECO:0000256" key="5">
    <source>
        <dbReference type="ARBA" id="ARBA00023204"/>
    </source>
</evidence>
<feature type="domain" description="UvrC family homology region profile" evidence="9">
    <location>
        <begin position="313"/>
        <end position="476"/>
    </location>
</feature>
<dbReference type="SUPFAM" id="SSF47781">
    <property type="entry name" value="RuvA domain 2-like"/>
    <property type="match status" value="1"/>
</dbReference>
<dbReference type="Proteomes" id="UP000053860">
    <property type="component" value="Unassembled WGS sequence"/>
</dbReference>
<keyword evidence="3 7" id="KW-0228">DNA excision</keyword>
<evidence type="ECO:0000256" key="2">
    <source>
        <dbReference type="ARBA" id="ARBA00022763"/>
    </source>
</evidence>
<reference evidence="11" key="1">
    <citation type="journal article" date="2015" name="MBio">
        <title>Genome-Resolved Metagenomic Analysis Reveals Roles for Candidate Phyla and Other Microbial Community Members in Biogeochemical Transformations in Oil Reservoirs.</title>
        <authorList>
            <person name="Hu P."/>
            <person name="Tom L."/>
            <person name="Singh A."/>
            <person name="Thomas B.C."/>
            <person name="Baker B.J."/>
            <person name="Piceno Y.M."/>
            <person name="Andersen G.L."/>
            <person name="Banfield J.F."/>
        </authorList>
    </citation>
    <scope>NUCLEOTIDE SEQUENCE [LARGE SCALE GENOMIC DNA]</scope>
</reference>
<dbReference type="AlphaFoldDB" id="A0A101HJ07"/>
<comment type="similarity">
    <text evidence="7">Belongs to the UvrC family.</text>
</comment>
<feature type="domain" description="GIY-YIG" evidence="8">
    <location>
        <begin position="14"/>
        <end position="92"/>
    </location>
</feature>
<comment type="subcellular location">
    <subcellularLocation>
        <location evidence="7">Cytoplasm</location>
    </subcellularLocation>
</comment>
<dbReference type="CDD" id="cd10434">
    <property type="entry name" value="GIY-YIG_UvrC_Cho"/>
    <property type="match status" value="1"/>
</dbReference>
<dbReference type="PANTHER" id="PTHR30562:SF1">
    <property type="entry name" value="UVRABC SYSTEM PROTEIN C"/>
    <property type="match status" value="1"/>
</dbReference>
<dbReference type="Gene3D" id="3.30.420.340">
    <property type="entry name" value="UvrC, RNAse H endonuclease domain"/>
    <property type="match status" value="1"/>
</dbReference>
<dbReference type="Pfam" id="PF14520">
    <property type="entry name" value="HHH_5"/>
    <property type="match status" value="1"/>
</dbReference>
<organism evidence="10 11">
    <name type="scientific">Proteiniphilum acetatigenes</name>
    <dbReference type="NCBI Taxonomy" id="294710"/>
    <lineage>
        <taxon>Bacteria</taxon>
        <taxon>Pseudomonadati</taxon>
        <taxon>Bacteroidota</taxon>
        <taxon>Bacteroidia</taxon>
        <taxon>Bacteroidales</taxon>
        <taxon>Dysgonomonadaceae</taxon>
        <taxon>Proteiniphilum</taxon>
    </lineage>
</organism>
<comment type="caution">
    <text evidence="10">The sequence shown here is derived from an EMBL/GenBank/DDBJ whole genome shotgun (WGS) entry which is preliminary data.</text>
</comment>
<evidence type="ECO:0000256" key="6">
    <source>
        <dbReference type="ARBA" id="ARBA00023236"/>
    </source>
</evidence>
<keyword evidence="6 7" id="KW-0742">SOS response</keyword>
<dbReference type="GO" id="GO:0005737">
    <property type="term" value="C:cytoplasm"/>
    <property type="evidence" value="ECO:0007669"/>
    <property type="project" value="UniProtKB-SubCell"/>
</dbReference>
<dbReference type="GO" id="GO:0009381">
    <property type="term" value="F:excinuclease ABC activity"/>
    <property type="evidence" value="ECO:0007669"/>
    <property type="project" value="UniProtKB-UniRule"/>
</dbReference>
<dbReference type="SUPFAM" id="SSF82771">
    <property type="entry name" value="GIY-YIG endonuclease"/>
    <property type="match status" value="1"/>
</dbReference>
<dbReference type="SUPFAM" id="SSF46600">
    <property type="entry name" value="C-terminal UvrC-binding domain of UvrB"/>
    <property type="match status" value="1"/>
</dbReference>